<name>A0ABD1XYT1_9MARC</name>
<gene>
    <name evidence="1" type="ORF">R1flu_025495</name>
</gene>
<dbReference type="AlphaFoldDB" id="A0ABD1XYT1"/>
<comment type="caution">
    <text evidence="1">The sequence shown here is derived from an EMBL/GenBank/DDBJ whole genome shotgun (WGS) entry which is preliminary data.</text>
</comment>
<dbReference type="Proteomes" id="UP001605036">
    <property type="component" value="Unassembled WGS sequence"/>
</dbReference>
<protein>
    <submittedName>
        <fullName evidence="1">Uncharacterized protein</fullName>
    </submittedName>
</protein>
<reference evidence="1 2" key="1">
    <citation type="submission" date="2024-09" db="EMBL/GenBank/DDBJ databases">
        <title>Chromosome-scale assembly of Riccia fluitans.</title>
        <authorList>
            <person name="Paukszto L."/>
            <person name="Sawicki J."/>
            <person name="Karawczyk K."/>
            <person name="Piernik-Szablinska J."/>
            <person name="Szczecinska M."/>
            <person name="Mazdziarz M."/>
        </authorList>
    </citation>
    <scope>NUCLEOTIDE SEQUENCE [LARGE SCALE GENOMIC DNA]</scope>
    <source>
        <strain evidence="1">Rf_01</strain>
        <tissue evidence="1">Aerial parts of the thallus</tissue>
    </source>
</reference>
<dbReference type="EMBL" id="JBHFFA010000007">
    <property type="protein sequence ID" value="KAL2613803.1"/>
    <property type="molecule type" value="Genomic_DNA"/>
</dbReference>
<organism evidence="1 2">
    <name type="scientific">Riccia fluitans</name>
    <dbReference type="NCBI Taxonomy" id="41844"/>
    <lineage>
        <taxon>Eukaryota</taxon>
        <taxon>Viridiplantae</taxon>
        <taxon>Streptophyta</taxon>
        <taxon>Embryophyta</taxon>
        <taxon>Marchantiophyta</taxon>
        <taxon>Marchantiopsida</taxon>
        <taxon>Marchantiidae</taxon>
        <taxon>Marchantiales</taxon>
        <taxon>Ricciaceae</taxon>
        <taxon>Riccia</taxon>
    </lineage>
</organism>
<evidence type="ECO:0000313" key="1">
    <source>
        <dbReference type="EMBL" id="KAL2613803.1"/>
    </source>
</evidence>
<keyword evidence="2" id="KW-1185">Reference proteome</keyword>
<sequence length="74" mass="8756">MARQNQEGPLFLGDEPRNAFGDTQAQWDAERCELVRERNRLKEDLLKVQDILADAEQWKEALQAEHKRLQEEYS</sequence>
<accession>A0ABD1XYT1</accession>
<proteinExistence type="predicted"/>
<evidence type="ECO:0000313" key="2">
    <source>
        <dbReference type="Proteomes" id="UP001605036"/>
    </source>
</evidence>